<evidence type="ECO:0000313" key="2">
    <source>
        <dbReference type="EMBL" id="VBB06934.1"/>
    </source>
</evidence>
<gene>
    <name evidence="2" type="ORF">LUCI_2176</name>
</gene>
<keyword evidence="1" id="KW-0472">Membrane</keyword>
<organism evidence="2 3">
    <name type="scientific">Lucifera butyrica</name>
    <dbReference type="NCBI Taxonomy" id="1351585"/>
    <lineage>
        <taxon>Bacteria</taxon>
        <taxon>Bacillati</taxon>
        <taxon>Bacillota</taxon>
        <taxon>Negativicutes</taxon>
        <taxon>Veillonellales</taxon>
        <taxon>Veillonellaceae</taxon>
        <taxon>Lucifera</taxon>
    </lineage>
</organism>
<protein>
    <recommendedName>
        <fullName evidence="4">DUF1269 domain-containing protein</fullName>
    </recommendedName>
</protein>
<keyword evidence="1" id="KW-1133">Transmembrane helix</keyword>
<feature type="transmembrane region" description="Helical" evidence="1">
    <location>
        <begin position="56"/>
        <end position="77"/>
    </location>
</feature>
<feature type="transmembrane region" description="Helical" evidence="1">
    <location>
        <begin position="83"/>
        <end position="104"/>
    </location>
</feature>
<proteinExistence type="predicted"/>
<keyword evidence="3" id="KW-1185">Reference proteome</keyword>
<sequence>MYVFSAFEHSVALELAITDLERIGIQQEDILAVPLSKTGPTISVIDTMHRSDGESVIDGAAALGTVLMILGVIYGFILPWGPIAWGLIGLLAGFVIGLLADIGFTKRSKPFVKMGRTPEVILVVSCDEKKGKEVEDVLRCHEPLGVSAVDADEK</sequence>
<name>A0A498R644_9FIRM</name>
<accession>A0A498R644</accession>
<evidence type="ECO:0000313" key="3">
    <source>
        <dbReference type="Proteomes" id="UP000277811"/>
    </source>
</evidence>
<dbReference type="AlphaFoldDB" id="A0A498R644"/>
<reference evidence="2 3" key="1">
    <citation type="submission" date="2018-06" db="EMBL/GenBank/DDBJ databases">
        <authorList>
            <person name="Strepis N."/>
        </authorList>
    </citation>
    <scope>NUCLEOTIDE SEQUENCE [LARGE SCALE GENOMIC DNA]</scope>
    <source>
        <strain evidence="2">LUCI</strain>
    </source>
</reference>
<keyword evidence="1" id="KW-0812">Transmembrane</keyword>
<dbReference type="RefSeq" id="WP_207857472.1">
    <property type="nucleotide sequence ID" value="NZ_UPPP01000069.1"/>
</dbReference>
<dbReference type="EMBL" id="UPPP01000069">
    <property type="protein sequence ID" value="VBB06934.1"/>
    <property type="molecule type" value="Genomic_DNA"/>
</dbReference>
<dbReference type="Proteomes" id="UP000277811">
    <property type="component" value="Unassembled WGS sequence"/>
</dbReference>
<evidence type="ECO:0008006" key="4">
    <source>
        <dbReference type="Google" id="ProtNLM"/>
    </source>
</evidence>
<evidence type="ECO:0000256" key="1">
    <source>
        <dbReference type="SAM" id="Phobius"/>
    </source>
</evidence>